<name>A0A1G4I680_TRYEQ</name>
<proteinExistence type="inferred from homology"/>
<dbReference type="GO" id="GO:0015031">
    <property type="term" value="P:protein transport"/>
    <property type="evidence" value="ECO:0007669"/>
    <property type="project" value="UniProtKB-KW"/>
</dbReference>
<evidence type="ECO:0000313" key="4">
    <source>
        <dbReference type="EMBL" id="SCU67366.1"/>
    </source>
</evidence>
<keyword evidence="5" id="KW-1185">Reference proteome</keyword>
<evidence type="ECO:0000256" key="2">
    <source>
        <dbReference type="SAM" id="MobiDB-lite"/>
    </source>
</evidence>
<dbReference type="SMART" id="SM00577">
    <property type="entry name" value="CPDc"/>
    <property type="match status" value="1"/>
</dbReference>
<dbReference type="VEuPathDB" id="TriTrypDB:TEOVI_000770900"/>
<dbReference type="GO" id="GO:0005744">
    <property type="term" value="C:TIM23 mitochondrial import inner membrane translocase complex"/>
    <property type="evidence" value="ECO:0007669"/>
    <property type="project" value="UniProtKB-UniRule"/>
</dbReference>
<comment type="caution">
    <text evidence="4">The sequence shown here is derived from an EMBL/GenBank/DDBJ whole genome shotgun (WGS) entry which is preliminary data.</text>
</comment>
<evidence type="ECO:0000259" key="3">
    <source>
        <dbReference type="PROSITE" id="PS50969"/>
    </source>
</evidence>
<dbReference type="InterPro" id="IPR050365">
    <property type="entry name" value="TIM50"/>
</dbReference>
<protein>
    <recommendedName>
        <fullName evidence="1">Mitochondrial import inner membrane translocase subunit TIM50</fullName>
    </recommendedName>
</protein>
<reference evidence="4" key="1">
    <citation type="submission" date="2016-09" db="EMBL/GenBank/DDBJ databases">
        <authorList>
            <person name="Hebert L."/>
            <person name="Moumen B."/>
        </authorList>
    </citation>
    <scope>NUCLEOTIDE SEQUENCE [LARGE SCALE GENOMIC DNA]</scope>
    <source>
        <strain evidence="4">OVI</strain>
    </source>
</reference>
<evidence type="ECO:0000313" key="5">
    <source>
        <dbReference type="Proteomes" id="UP000195570"/>
    </source>
</evidence>
<gene>
    <name evidence="4" type="ORF">TEOVI_000770900</name>
</gene>
<dbReference type="RefSeq" id="XP_067078692.1">
    <property type="nucleotide sequence ID" value="XM_067222591.1"/>
</dbReference>
<dbReference type="InterPro" id="IPR023214">
    <property type="entry name" value="HAD_sf"/>
</dbReference>
<keyword evidence="1" id="KW-0809">Transit peptide</keyword>
<keyword evidence="1" id="KW-0812">Transmembrane</keyword>
<feature type="compositionally biased region" description="Basic and acidic residues" evidence="2">
    <location>
        <begin position="104"/>
        <end position="114"/>
    </location>
</feature>
<dbReference type="AlphaFoldDB" id="A0A1G4I680"/>
<feature type="domain" description="FCP1 homology" evidence="3">
    <location>
        <begin position="303"/>
        <end position="550"/>
    </location>
</feature>
<dbReference type="PANTHER" id="PTHR12210">
    <property type="entry name" value="DULLARD PROTEIN PHOSPHATASE"/>
    <property type="match status" value="1"/>
</dbReference>
<dbReference type="Pfam" id="PF03031">
    <property type="entry name" value="NIF"/>
    <property type="match status" value="2"/>
</dbReference>
<keyword evidence="1" id="KW-0653">Protein transport</keyword>
<accession>A0A1G4I680</accession>
<comment type="subcellular location">
    <subcellularLocation>
        <location evidence="1">Mitochondrion inner membrane</location>
        <topology evidence="1">Single-pass membrane protein</topology>
    </subcellularLocation>
</comment>
<comment type="subunit">
    <text evidence="1">Component of the TIM23 complex.</text>
</comment>
<feature type="transmembrane region" description="Helical" evidence="1">
    <location>
        <begin position="6"/>
        <end position="23"/>
    </location>
</feature>
<dbReference type="InterPro" id="IPR004274">
    <property type="entry name" value="FCP1_dom"/>
</dbReference>
<keyword evidence="1" id="KW-0811">Translocation</keyword>
<dbReference type="EMBL" id="CZPT02000733">
    <property type="protein sequence ID" value="SCU67366.1"/>
    <property type="molecule type" value="Genomic_DNA"/>
</dbReference>
<dbReference type="Gene3D" id="3.40.50.1000">
    <property type="entry name" value="HAD superfamily/HAD-like"/>
    <property type="match status" value="1"/>
</dbReference>
<dbReference type="SUPFAM" id="SSF56784">
    <property type="entry name" value="HAD-like"/>
    <property type="match status" value="1"/>
</dbReference>
<keyword evidence="1" id="KW-1133">Transmembrane helix</keyword>
<comment type="similarity">
    <text evidence="1">Belongs to the TIM50 family.</text>
</comment>
<feature type="compositionally biased region" description="Polar residues" evidence="2">
    <location>
        <begin position="115"/>
        <end position="124"/>
    </location>
</feature>
<dbReference type="GeneID" id="92381643"/>
<organism evidence="4 5">
    <name type="scientific">Trypanosoma equiperdum</name>
    <dbReference type="NCBI Taxonomy" id="5694"/>
    <lineage>
        <taxon>Eukaryota</taxon>
        <taxon>Discoba</taxon>
        <taxon>Euglenozoa</taxon>
        <taxon>Kinetoplastea</taxon>
        <taxon>Metakinetoplastina</taxon>
        <taxon>Trypanosomatida</taxon>
        <taxon>Trypanosomatidae</taxon>
        <taxon>Trypanosoma</taxon>
    </lineage>
</organism>
<evidence type="ECO:0000256" key="1">
    <source>
        <dbReference type="RuleBase" id="RU365079"/>
    </source>
</evidence>
<keyword evidence="1" id="KW-0472">Membrane</keyword>
<dbReference type="CDD" id="cd07521">
    <property type="entry name" value="HAD_FCP1-like"/>
    <property type="match status" value="1"/>
</dbReference>
<comment type="function">
    <text evidence="1">Essential component of the TIM23 complex, a complex that mediates the translocation of transit peptide-containing proteins across the mitochondrial inner membrane.</text>
</comment>
<dbReference type="Proteomes" id="UP000195570">
    <property type="component" value="Unassembled WGS sequence"/>
</dbReference>
<feature type="region of interest" description="Disordered" evidence="2">
    <location>
        <begin position="418"/>
        <end position="447"/>
    </location>
</feature>
<dbReference type="PROSITE" id="PS50969">
    <property type="entry name" value="FCP1"/>
    <property type="match status" value="1"/>
</dbReference>
<dbReference type="InterPro" id="IPR036412">
    <property type="entry name" value="HAD-like_sf"/>
</dbReference>
<feature type="region of interest" description="Disordered" evidence="2">
    <location>
        <begin position="100"/>
        <end position="124"/>
    </location>
</feature>
<sequence length="567" mass="62321">MLNVRGLLSIITPLIIFFIQIIVDGVESWRHIGKSLYVVFCFFTGRSHLSYPPGLTALRRRKAMFVRHRRSGNSEGMRASSSGLSASEAYNISFDVTDESEAASGRDDGEKRSDGSVSENCSESNIGSDCWVPRLVRGHFRGDVTLLLQNPRTRKLVSPCYHLCYSESLYHLVCNVVGPIQPPTISGLPGRHTAPQWPPHASSRSAFRHGLRDDDITLTTDEYSSSASPQQGTLGARARNIRVLSGGVAPTGITVSSRIIPGVTSVVYRRESSKRVDFNRKVEPRTQPQPIASITAHHVLSYQATRQKVLIVDLDETLCFVSTNVNASCQPPSFSEVIPTASGAELFHVWERPYVRLFIQTVAKLFNLVLFTSSTKPYADSILRRLDPDHRIGRRYYRQHCRQVRRFAVNQLVTQTDASEIFTPRESNPGNSSDCRTPSSSSATITDARPAAPLRSSFYASTPERGGQAVGASSGKPCCPGDMILVKDIRILKVPPELMIMIDNSEECVSANRDNALLIPPFAPPTSPDAANGDTRDGVLLALMPLLEALLVVPDVRSVLRHGRLGS</sequence>
<keyword evidence="1" id="KW-0813">Transport</keyword>
<feature type="compositionally biased region" description="Polar residues" evidence="2">
    <location>
        <begin position="425"/>
        <end position="445"/>
    </location>
</feature>
<keyword evidence="1" id="KW-0496">Mitochondrion</keyword>